<dbReference type="Gene3D" id="3.40.50.720">
    <property type="entry name" value="NAD(P)-binding Rossmann-like Domain"/>
    <property type="match status" value="1"/>
</dbReference>
<sequence>MTHPLTSLSGKKGLIVGIANRHSIAYGCARVLKAQGAELAVTYLNAKAEPFVRPLADELDASLVLPLDVEKPGELETVFDAIREQWGRLDFVVHSIAYCPLEDLHGRVVDCSLEGFQQAMRVSCYSLIEMARLAEPLMKDGGTLVAMSYYGAEKVVENYNIMGPVKAALESTVRYLAHELGSQGIRVHAVSPGPLKTRAASGIAHFDALIDAAIERAPQNRLVDIDEVGATCAFLVSDAARALTGDTLYVDAGFHIMG</sequence>
<dbReference type="NCBIfam" id="NF005717">
    <property type="entry name" value="PRK07533.1"/>
    <property type="match status" value="1"/>
</dbReference>
<dbReference type="PIRSF" id="PIRSF000094">
    <property type="entry name" value="Enoyl-ACP_rdct"/>
    <property type="match status" value="1"/>
</dbReference>
<dbReference type="InterPro" id="IPR014358">
    <property type="entry name" value="Enoyl-ACP_Rdtase_NADH"/>
</dbReference>
<dbReference type="PANTHER" id="PTHR43159">
    <property type="entry name" value="ENOYL-[ACYL-CARRIER-PROTEIN] REDUCTASE"/>
    <property type="match status" value="1"/>
</dbReference>
<evidence type="ECO:0000256" key="4">
    <source>
        <dbReference type="ARBA" id="ARBA00022832"/>
    </source>
</evidence>
<evidence type="ECO:0000256" key="5">
    <source>
        <dbReference type="ARBA" id="ARBA00023002"/>
    </source>
</evidence>
<dbReference type="CDD" id="cd05372">
    <property type="entry name" value="ENR_SDR"/>
    <property type="match status" value="1"/>
</dbReference>
<evidence type="ECO:0000256" key="10">
    <source>
        <dbReference type="PIRSR" id="PIRSR000094-3"/>
    </source>
</evidence>
<dbReference type="InterPro" id="IPR036291">
    <property type="entry name" value="NAD(P)-bd_dom_sf"/>
</dbReference>
<comment type="similarity">
    <text evidence="2 8">Belongs to the short-chain dehydrogenases/reductases (SDR) family. FabI subfamily.</text>
</comment>
<evidence type="ECO:0000256" key="6">
    <source>
        <dbReference type="ARBA" id="ARBA00023098"/>
    </source>
</evidence>
<comment type="catalytic activity">
    <reaction evidence="8">
        <text>a 2,3-saturated acyl-[ACP] + NAD(+) = a (2E)-enoyl-[ACP] + NADH + H(+)</text>
        <dbReference type="Rhea" id="RHEA:10240"/>
        <dbReference type="Rhea" id="RHEA-COMP:9925"/>
        <dbReference type="Rhea" id="RHEA-COMP:9926"/>
        <dbReference type="ChEBI" id="CHEBI:15378"/>
        <dbReference type="ChEBI" id="CHEBI:57540"/>
        <dbReference type="ChEBI" id="CHEBI:57945"/>
        <dbReference type="ChEBI" id="CHEBI:78784"/>
        <dbReference type="ChEBI" id="CHEBI:78785"/>
        <dbReference type="EC" id="1.3.1.9"/>
    </reaction>
</comment>
<keyword evidence="8 10" id="KW-0520">NAD</keyword>
<evidence type="ECO:0000256" key="1">
    <source>
        <dbReference type="ARBA" id="ARBA00005194"/>
    </source>
</evidence>
<dbReference type="PRINTS" id="PR00081">
    <property type="entry name" value="GDHRDH"/>
</dbReference>
<dbReference type="STRING" id="1452487.AVW16_10325"/>
<keyword evidence="4" id="KW-0276">Fatty acid metabolism</keyword>
<keyword evidence="3 8" id="KW-0444">Lipid biosynthesis</keyword>
<keyword evidence="6" id="KW-0443">Lipid metabolism</keyword>
<dbReference type="EMBL" id="LQQU01000017">
    <property type="protein sequence ID" value="KZE32774.1"/>
    <property type="molecule type" value="Genomic_DNA"/>
</dbReference>
<dbReference type="SUPFAM" id="SSF51735">
    <property type="entry name" value="NAD(P)-binding Rossmann-fold domains"/>
    <property type="match status" value="1"/>
</dbReference>
<dbReference type="GO" id="GO:0004318">
    <property type="term" value="F:enoyl-[acyl-carrier-protein] reductase (NADH) activity"/>
    <property type="evidence" value="ECO:0007669"/>
    <property type="project" value="UniProtKB-EC"/>
</dbReference>
<keyword evidence="7 8" id="KW-0275">Fatty acid biosynthesis</keyword>
<protein>
    <recommendedName>
        <fullName evidence="8">Enoyl-[acyl-carrier-protein] reductase [NADH]</fullName>
        <ecNumber evidence="8">1.3.1.9</ecNumber>
    </recommendedName>
</protein>
<dbReference type="UniPathway" id="UPA00094"/>
<evidence type="ECO:0000313" key="12">
    <source>
        <dbReference type="Proteomes" id="UP000076625"/>
    </source>
</evidence>
<dbReference type="InterPro" id="IPR002347">
    <property type="entry name" value="SDR_fam"/>
</dbReference>
<feature type="binding site" evidence="10">
    <location>
        <position position="96"/>
    </location>
    <ligand>
        <name>NAD(+)</name>
        <dbReference type="ChEBI" id="CHEBI:57540"/>
    </ligand>
</feature>
<evidence type="ECO:0000256" key="3">
    <source>
        <dbReference type="ARBA" id="ARBA00022516"/>
    </source>
</evidence>
<dbReference type="OrthoDB" id="9803628at2"/>
<evidence type="ECO:0000256" key="8">
    <source>
        <dbReference type="PIRNR" id="PIRNR000094"/>
    </source>
</evidence>
<evidence type="ECO:0000256" key="9">
    <source>
        <dbReference type="PIRSR" id="PIRSR000094-1"/>
    </source>
</evidence>
<feature type="binding site" evidence="10">
    <location>
        <begin position="23"/>
        <end position="24"/>
    </location>
    <ligand>
        <name>NAD(+)</name>
        <dbReference type="ChEBI" id="CHEBI:57540"/>
    </ligand>
</feature>
<evidence type="ECO:0000256" key="7">
    <source>
        <dbReference type="ARBA" id="ARBA00023160"/>
    </source>
</evidence>
<feature type="binding site" evidence="10">
    <location>
        <begin position="68"/>
        <end position="69"/>
    </location>
    <ligand>
        <name>NAD(+)</name>
        <dbReference type="ChEBI" id="CHEBI:57540"/>
    </ligand>
</feature>
<dbReference type="RefSeq" id="WP_066611694.1">
    <property type="nucleotide sequence ID" value="NZ_LQQU01000017.1"/>
</dbReference>
<feature type="active site" description="Proton acceptor" evidence="9">
    <location>
        <position position="159"/>
    </location>
</feature>
<dbReference type="GO" id="GO:0006633">
    <property type="term" value="P:fatty acid biosynthetic process"/>
    <property type="evidence" value="ECO:0007669"/>
    <property type="project" value="UniProtKB-UniPathway"/>
</dbReference>
<evidence type="ECO:0000256" key="2">
    <source>
        <dbReference type="ARBA" id="ARBA00009233"/>
    </source>
</evidence>
<organism evidence="11 12">
    <name type="scientific">Crenobacter luteus</name>
    <dbReference type="NCBI Taxonomy" id="1452487"/>
    <lineage>
        <taxon>Bacteria</taxon>
        <taxon>Pseudomonadati</taxon>
        <taxon>Pseudomonadota</taxon>
        <taxon>Betaproteobacteria</taxon>
        <taxon>Neisseriales</taxon>
        <taxon>Neisseriaceae</taxon>
        <taxon>Crenobacter</taxon>
    </lineage>
</organism>
<reference evidence="12" key="1">
    <citation type="submission" date="2016-01" db="EMBL/GenBank/DDBJ databases">
        <title>Draft genome of Chromobacterium sp. F49.</title>
        <authorList>
            <person name="Hong K.W."/>
        </authorList>
    </citation>
    <scope>NUCLEOTIDE SEQUENCE [LARGE SCALE GENOMIC DNA]</scope>
    <source>
        <strain evidence="12">CN10</strain>
    </source>
</reference>
<gene>
    <name evidence="11" type="ORF">AVW16_10325</name>
</gene>
<dbReference type="AlphaFoldDB" id="A0A165FC50"/>
<dbReference type="PANTHER" id="PTHR43159:SF2">
    <property type="entry name" value="ENOYL-[ACYL-CARRIER-PROTEIN] REDUCTASE [NADH], CHLOROPLASTIC"/>
    <property type="match status" value="1"/>
</dbReference>
<feature type="binding site" evidence="10">
    <location>
        <position position="17"/>
    </location>
    <ligand>
        <name>NAD(+)</name>
        <dbReference type="ChEBI" id="CHEBI:57540"/>
    </ligand>
</feature>
<keyword evidence="12" id="KW-1185">Reference proteome</keyword>
<keyword evidence="5 8" id="KW-0560">Oxidoreductase</keyword>
<comment type="caution">
    <text evidence="11">The sequence shown here is derived from an EMBL/GenBank/DDBJ whole genome shotgun (WGS) entry which is preliminary data.</text>
</comment>
<dbReference type="Gene3D" id="1.10.8.400">
    <property type="entry name" value="Enoyl acyl carrier protein reductase"/>
    <property type="match status" value="1"/>
</dbReference>
<evidence type="ECO:0000313" key="11">
    <source>
        <dbReference type="EMBL" id="KZE32774.1"/>
    </source>
</evidence>
<comment type="pathway">
    <text evidence="1">Lipid metabolism; fatty acid biosynthesis.</text>
</comment>
<accession>A0A165FC50</accession>
<dbReference type="EC" id="1.3.1.9" evidence="8"/>
<proteinExistence type="inferred from homology"/>
<name>A0A165FC50_9NEIS</name>
<feature type="binding site" evidence="10">
    <location>
        <position position="166"/>
    </location>
    <ligand>
        <name>NAD(+)</name>
        <dbReference type="ChEBI" id="CHEBI:57540"/>
    </ligand>
</feature>
<feature type="active site" description="Proton acceptor" evidence="9">
    <location>
        <position position="149"/>
    </location>
</feature>
<dbReference type="Proteomes" id="UP000076625">
    <property type="component" value="Unassembled WGS sequence"/>
</dbReference>
<dbReference type="Pfam" id="PF13561">
    <property type="entry name" value="adh_short_C2"/>
    <property type="match status" value="1"/>
</dbReference>